<evidence type="ECO:0000313" key="2">
    <source>
        <dbReference type="Proteomes" id="UP001309876"/>
    </source>
</evidence>
<sequence>MTAGRTRFMATSTILGCRRTYKILTVSRYPDKATLMVKRLAEKMNDKYTLIHVANCERVEEVSFRVRDLQPDMLVWSSTWTPEQVDAICDIARKLDPNVDLCGLPEEMPSQKSVDVILARMKTKGLSAANSVPGTPVSAGMSAQ</sequence>
<organism evidence="1 2">
    <name type="scientific">Lithohypha guttulata</name>
    <dbReference type="NCBI Taxonomy" id="1690604"/>
    <lineage>
        <taxon>Eukaryota</taxon>
        <taxon>Fungi</taxon>
        <taxon>Dikarya</taxon>
        <taxon>Ascomycota</taxon>
        <taxon>Pezizomycotina</taxon>
        <taxon>Eurotiomycetes</taxon>
        <taxon>Chaetothyriomycetidae</taxon>
        <taxon>Chaetothyriales</taxon>
        <taxon>Trichomeriaceae</taxon>
        <taxon>Lithohypha</taxon>
    </lineage>
</organism>
<dbReference type="Proteomes" id="UP001309876">
    <property type="component" value="Unassembled WGS sequence"/>
</dbReference>
<evidence type="ECO:0000313" key="1">
    <source>
        <dbReference type="EMBL" id="KAK5090268.1"/>
    </source>
</evidence>
<dbReference type="EMBL" id="JAVRRJ010000001">
    <property type="protein sequence ID" value="KAK5090268.1"/>
    <property type="molecule type" value="Genomic_DNA"/>
</dbReference>
<keyword evidence="2" id="KW-1185">Reference proteome</keyword>
<name>A0AAN7T4H9_9EURO</name>
<protein>
    <submittedName>
        <fullName evidence="1">Uncharacterized protein</fullName>
    </submittedName>
</protein>
<dbReference type="AlphaFoldDB" id="A0AAN7T4H9"/>
<accession>A0AAN7T4H9</accession>
<proteinExistence type="predicted"/>
<gene>
    <name evidence="1" type="ORF">LTR05_000439</name>
</gene>
<reference evidence="1 2" key="1">
    <citation type="submission" date="2023-08" db="EMBL/GenBank/DDBJ databases">
        <title>Black Yeasts Isolated from many extreme environments.</title>
        <authorList>
            <person name="Coleine C."/>
            <person name="Stajich J.E."/>
            <person name="Selbmann L."/>
        </authorList>
    </citation>
    <scope>NUCLEOTIDE SEQUENCE [LARGE SCALE GENOMIC DNA]</scope>
    <source>
        <strain evidence="1 2">CCFEE 5910</strain>
    </source>
</reference>
<comment type="caution">
    <text evidence="1">The sequence shown here is derived from an EMBL/GenBank/DDBJ whole genome shotgun (WGS) entry which is preliminary data.</text>
</comment>